<dbReference type="PROSITE" id="PS50893">
    <property type="entry name" value="ABC_TRANSPORTER_2"/>
    <property type="match status" value="1"/>
</dbReference>
<reference evidence="6" key="1">
    <citation type="submission" date="2019-10" db="EMBL/GenBank/DDBJ databases">
        <title>Description of Paenibacillus glebae sp. nov.</title>
        <authorList>
            <person name="Carlier A."/>
            <person name="Qi S."/>
        </authorList>
    </citation>
    <scope>NUCLEOTIDE SEQUENCE</scope>
    <source>
        <strain evidence="6">LMG 31456</strain>
    </source>
</reference>
<sequence length="343" mass="38764">MTDSHKPTNEVLLEIKDIRKYYPVYKGVFKKVVGHVKAVDGVSLFVRKGETLGLVGESGCGKTTLGKCLVRLQQPTSGELLYRYDGSELRDILTLTKQESFDVRQKIQIVFQDPYSSLNPVKTIFDSFDEPLRIHRMGSRSQRKEIIARLLESVNLRAEYMYRYPHEFSGGQRQRICIARALCIQPELIVCDEPVSALDVSIQAQVLNLMKDLQQQLNLTYIFIAHDLSVVEYMSDRIAVMYLGQVVEIAASESLYASPRHPYTEALLSAVPNPELDRQKERIVLKGDVPSPIDPPIGCRFHPRCSKCQDICRTEAPVLRKAAGAEDHYVACHLADTMPILNV</sequence>
<dbReference type="GO" id="GO:0055085">
    <property type="term" value="P:transmembrane transport"/>
    <property type="evidence" value="ECO:0007669"/>
    <property type="project" value="UniProtKB-ARBA"/>
</dbReference>
<keyword evidence="3" id="KW-0547">Nucleotide-binding</keyword>
<dbReference type="Pfam" id="PF00005">
    <property type="entry name" value="ABC_tran"/>
    <property type="match status" value="1"/>
</dbReference>
<dbReference type="GO" id="GO:0005524">
    <property type="term" value="F:ATP binding"/>
    <property type="evidence" value="ECO:0007669"/>
    <property type="project" value="UniProtKB-KW"/>
</dbReference>
<dbReference type="NCBIfam" id="NF008453">
    <property type="entry name" value="PRK11308.1"/>
    <property type="match status" value="1"/>
</dbReference>
<dbReference type="EMBL" id="WHOD01000087">
    <property type="protein sequence ID" value="NOU96162.1"/>
    <property type="molecule type" value="Genomic_DNA"/>
</dbReference>
<gene>
    <name evidence="6" type="ORF">GC093_23470</name>
</gene>
<feature type="domain" description="ABC transporter" evidence="5">
    <location>
        <begin position="13"/>
        <end position="268"/>
    </location>
</feature>
<evidence type="ECO:0000313" key="6">
    <source>
        <dbReference type="EMBL" id="NOU96162.1"/>
    </source>
</evidence>
<accession>A0A972GSY1</accession>
<dbReference type="Gene3D" id="3.40.50.300">
    <property type="entry name" value="P-loop containing nucleotide triphosphate hydrolases"/>
    <property type="match status" value="1"/>
</dbReference>
<evidence type="ECO:0000256" key="2">
    <source>
        <dbReference type="ARBA" id="ARBA00022448"/>
    </source>
</evidence>
<comment type="similarity">
    <text evidence="1">Belongs to the ABC transporter superfamily.</text>
</comment>
<evidence type="ECO:0000256" key="4">
    <source>
        <dbReference type="ARBA" id="ARBA00022840"/>
    </source>
</evidence>
<dbReference type="InterPro" id="IPR017871">
    <property type="entry name" value="ABC_transporter-like_CS"/>
</dbReference>
<dbReference type="GO" id="GO:0016887">
    <property type="term" value="F:ATP hydrolysis activity"/>
    <property type="evidence" value="ECO:0007669"/>
    <property type="project" value="InterPro"/>
</dbReference>
<comment type="caution">
    <text evidence="6">The sequence shown here is derived from an EMBL/GenBank/DDBJ whole genome shotgun (WGS) entry which is preliminary data.</text>
</comment>
<dbReference type="Pfam" id="PF08352">
    <property type="entry name" value="oligo_HPY"/>
    <property type="match status" value="1"/>
</dbReference>
<dbReference type="PANTHER" id="PTHR43776">
    <property type="entry name" value="TRANSPORT ATP-BINDING PROTEIN"/>
    <property type="match status" value="1"/>
</dbReference>
<proteinExistence type="inferred from homology"/>
<evidence type="ECO:0000256" key="1">
    <source>
        <dbReference type="ARBA" id="ARBA00005417"/>
    </source>
</evidence>
<dbReference type="SUPFAM" id="SSF52540">
    <property type="entry name" value="P-loop containing nucleoside triphosphate hydrolases"/>
    <property type="match status" value="1"/>
</dbReference>
<protein>
    <submittedName>
        <fullName evidence="6">Dipeptide ABC transporter ATP-binding protein</fullName>
    </submittedName>
</protein>
<evidence type="ECO:0000256" key="3">
    <source>
        <dbReference type="ARBA" id="ARBA00022741"/>
    </source>
</evidence>
<dbReference type="GO" id="GO:0015833">
    <property type="term" value="P:peptide transport"/>
    <property type="evidence" value="ECO:0007669"/>
    <property type="project" value="InterPro"/>
</dbReference>
<dbReference type="SMART" id="SM00382">
    <property type="entry name" value="AAA"/>
    <property type="match status" value="1"/>
</dbReference>
<dbReference type="InterPro" id="IPR027417">
    <property type="entry name" value="P-loop_NTPase"/>
</dbReference>
<dbReference type="Proteomes" id="UP000641588">
    <property type="component" value="Unassembled WGS sequence"/>
</dbReference>
<evidence type="ECO:0000259" key="5">
    <source>
        <dbReference type="PROSITE" id="PS50893"/>
    </source>
</evidence>
<dbReference type="NCBIfam" id="TIGR01727">
    <property type="entry name" value="oligo_HPY"/>
    <property type="match status" value="1"/>
</dbReference>
<keyword evidence="2" id="KW-0813">Transport</keyword>
<dbReference type="AlphaFoldDB" id="A0A972GSY1"/>
<evidence type="ECO:0000313" key="7">
    <source>
        <dbReference type="Proteomes" id="UP000641588"/>
    </source>
</evidence>
<dbReference type="InterPro" id="IPR013563">
    <property type="entry name" value="Oligopep_ABC_C"/>
</dbReference>
<organism evidence="6 7">
    <name type="scientific">Paenibacillus foliorum</name>
    <dbReference type="NCBI Taxonomy" id="2654974"/>
    <lineage>
        <taxon>Bacteria</taxon>
        <taxon>Bacillati</taxon>
        <taxon>Bacillota</taxon>
        <taxon>Bacilli</taxon>
        <taxon>Bacillales</taxon>
        <taxon>Paenibacillaceae</taxon>
        <taxon>Paenibacillus</taxon>
    </lineage>
</organism>
<dbReference type="PROSITE" id="PS00211">
    <property type="entry name" value="ABC_TRANSPORTER_1"/>
    <property type="match status" value="1"/>
</dbReference>
<dbReference type="FunFam" id="3.40.50.300:FF:000016">
    <property type="entry name" value="Oligopeptide ABC transporter ATP-binding component"/>
    <property type="match status" value="1"/>
</dbReference>
<dbReference type="RefSeq" id="WP_171654374.1">
    <property type="nucleotide sequence ID" value="NZ_WHOD01000087.1"/>
</dbReference>
<keyword evidence="7" id="KW-1185">Reference proteome</keyword>
<dbReference type="InterPro" id="IPR050319">
    <property type="entry name" value="ABC_transp_ATP-bind"/>
</dbReference>
<dbReference type="PANTHER" id="PTHR43776:SF7">
    <property type="entry name" value="D,D-DIPEPTIDE TRANSPORT ATP-BINDING PROTEIN DDPF-RELATED"/>
    <property type="match status" value="1"/>
</dbReference>
<dbReference type="InterPro" id="IPR003439">
    <property type="entry name" value="ABC_transporter-like_ATP-bd"/>
</dbReference>
<keyword evidence="4 6" id="KW-0067">ATP-binding</keyword>
<name>A0A972GSY1_9BACL</name>
<dbReference type="CDD" id="cd03257">
    <property type="entry name" value="ABC_NikE_OppD_transporters"/>
    <property type="match status" value="1"/>
</dbReference>
<dbReference type="InterPro" id="IPR003593">
    <property type="entry name" value="AAA+_ATPase"/>
</dbReference>